<reference evidence="1 2" key="1">
    <citation type="journal article" date="2023" name="Plants (Basel)">
        <title>Bridging the Gap: Combining Genomics and Transcriptomics Approaches to Understand Stylosanthes scabra, an Orphan Legume from the Brazilian Caatinga.</title>
        <authorList>
            <person name="Ferreira-Neto J.R.C."/>
            <person name="da Silva M.D."/>
            <person name="Binneck E."/>
            <person name="de Melo N.F."/>
            <person name="da Silva R.H."/>
            <person name="de Melo A.L.T.M."/>
            <person name="Pandolfi V."/>
            <person name="Bustamante F.O."/>
            <person name="Brasileiro-Vidal A.C."/>
            <person name="Benko-Iseppon A.M."/>
        </authorList>
    </citation>
    <scope>NUCLEOTIDE SEQUENCE [LARGE SCALE GENOMIC DNA]</scope>
    <source>
        <tissue evidence="1">Leaves</tissue>
    </source>
</reference>
<evidence type="ECO:0000313" key="2">
    <source>
        <dbReference type="Proteomes" id="UP001341840"/>
    </source>
</evidence>
<accession>A0ABU6WCM9</accession>
<dbReference type="EMBL" id="JASCZI010181449">
    <property type="protein sequence ID" value="MED6183607.1"/>
    <property type="molecule type" value="Genomic_DNA"/>
</dbReference>
<proteinExistence type="predicted"/>
<protein>
    <submittedName>
        <fullName evidence="1">Uncharacterized protein</fullName>
    </submittedName>
</protein>
<evidence type="ECO:0000313" key="1">
    <source>
        <dbReference type="EMBL" id="MED6183607.1"/>
    </source>
</evidence>
<gene>
    <name evidence="1" type="ORF">PIB30_039275</name>
</gene>
<comment type="caution">
    <text evidence="1">The sequence shown here is derived from an EMBL/GenBank/DDBJ whole genome shotgun (WGS) entry which is preliminary data.</text>
</comment>
<organism evidence="1 2">
    <name type="scientific">Stylosanthes scabra</name>
    <dbReference type="NCBI Taxonomy" id="79078"/>
    <lineage>
        <taxon>Eukaryota</taxon>
        <taxon>Viridiplantae</taxon>
        <taxon>Streptophyta</taxon>
        <taxon>Embryophyta</taxon>
        <taxon>Tracheophyta</taxon>
        <taxon>Spermatophyta</taxon>
        <taxon>Magnoliopsida</taxon>
        <taxon>eudicotyledons</taxon>
        <taxon>Gunneridae</taxon>
        <taxon>Pentapetalae</taxon>
        <taxon>rosids</taxon>
        <taxon>fabids</taxon>
        <taxon>Fabales</taxon>
        <taxon>Fabaceae</taxon>
        <taxon>Papilionoideae</taxon>
        <taxon>50 kb inversion clade</taxon>
        <taxon>dalbergioids sensu lato</taxon>
        <taxon>Dalbergieae</taxon>
        <taxon>Pterocarpus clade</taxon>
        <taxon>Stylosanthes</taxon>
    </lineage>
</organism>
<name>A0ABU6WCM9_9FABA</name>
<sequence length="106" mass="12307">MLIGDEVDHGLLSNSKFVLSWTNERQRQWLQAEQILNLILLVAIVEEWFCNEIPILHAALPKGELFWASFSLNDGVQVVVLHEERQVDQGFSLFSFLFGFEFNVRE</sequence>
<dbReference type="Proteomes" id="UP001341840">
    <property type="component" value="Unassembled WGS sequence"/>
</dbReference>
<keyword evidence="2" id="KW-1185">Reference proteome</keyword>